<name>A0ABW3A6W7_9ACTN</name>
<gene>
    <name evidence="2" type="ORF">ACFQZ8_22690</name>
</gene>
<dbReference type="EMBL" id="JBHTHM010001526">
    <property type="protein sequence ID" value="MFD0786716.1"/>
    <property type="molecule type" value="Genomic_DNA"/>
</dbReference>
<evidence type="ECO:0000313" key="3">
    <source>
        <dbReference type="Proteomes" id="UP001597053"/>
    </source>
</evidence>
<organism evidence="2 3">
    <name type="scientific">Micromonospora azadirachtae</name>
    <dbReference type="NCBI Taxonomy" id="1970735"/>
    <lineage>
        <taxon>Bacteria</taxon>
        <taxon>Bacillati</taxon>
        <taxon>Actinomycetota</taxon>
        <taxon>Actinomycetes</taxon>
        <taxon>Micromonosporales</taxon>
        <taxon>Micromonosporaceae</taxon>
        <taxon>Micromonospora</taxon>
    </lineage>
</organism>
<keyword evidence="3" id="KW-1185">Reference proteome</keyword>
<dbReference type="Proteomes" id="UP001597053">
    <property type="component" value="Unassembled WGS sequence"/>
</dbReference>
<reference evidence="3" key="1">
    <citation type="journal article" date="2019" name="Int. J. Syst. Evol. Microbiol.">
        <title>The Global Catalogue of Microorganisms (GCM) 10K type strain sequencing project: providing services to taxonomists for standard genome sequencing and annotation.</title>
        <authorList>
            <consortium name="The Broad Institute Genomics Platform"/>
            <consortium name="The Broad Institute Genome Sequencing Center for Infectious Disease"/>
            <person name="Wu L."/>
            <person name="Ma J."/>
        </authorList>
    </citation>
    <scope>NUCLEOTIDE SEQUENCE [LARGE SCALE GENOMIC DNA]</scope>
    <source>
        <strain evidence="3">JCM 32148</strain>
    </source>
</reference>
<sequence>MNAERMDQETVERLLDGPVDATHAETHPIVPLLLAVRAEPQPHEFDGESAALMAYRRALADASGRRPRPD</sequence>
<proteinExistence type="predicted"/>
<feature type="compositionally biased region" description="Basic and acidic residues" evidence="1">
    <location>
        <begin position="1"/>
        <end position="15"/>
    </location>
</feature>
<comment type="caution">
    <text evidence="2">The sequence shown here is derived from an EMBL/GenBank/DDBJ whole genome shotgun (WGS) entry which is preliminary data.</text>
</comment>
<feature type="region of interest" description="Disordered" evidence="1">
    <location>
        <begin position="1"/>
        <end position="22"/>
    </location>
</feature>
<feature type="non-terminal residue" evidence="2">
    <location>
        <position position="70"/>
    </location>
</feature>
<protein>
    <submittedName>
        <fullName evidence="2">Uncharacterized protein</fullName>
    </submittedName>
</protein>
<evidence type="ECO:0000313" key="2">
    <source>
        <dbReference type="EMBL" id="MFD0786716.1"/>
    </source>
</evidence>
<evidence type="ECO:0000256" key="1">
    <source>
        <dbReference type="SAM" id="MobiDB-lite"/>
    </source>
</evidence>
<accession>A0ABW3A6W7</accession>